<dbReference type="GO" id="GO:0004148">
    <property type="term" value="F:dihydrolipoyl dehydrogenase (NADH) activity"/>
    <property type="evidence" value="ECO:0007669"/>
    <property type="project" value="UniProtKB-EC"/>
</dbReference>
<evidence type="ECO:0000256" key="14">
    <source>
        <dbReference type="RuleBase" id="RU003692"/>
    </source>
</evidence>
<keyword evidence="7" id="KW-0450">Lipoyl</keyword>
<dbReference type="EC" id="1.8.1.4" evidence="3 14"/>
<keyword evidence="12 14" id="KW-0676">Redox-active center</keyword>
<dbReference type="InterPro" id="IPR001100">
    <property type="entry name" value="Pyr_nuc-diS_OxRdtase"/>
</dbReference>
<comment type="catalytic activity">
    <reaction evidence="13 14">
        <text>N(6)-[(R)-dihydrolipoyl]-L-lysyl-[protein] + NAD(+) = N(6)-[(R)-lipoyl]-L-lysyl-[protein] + NADH + H(+)</text>
        <dbReference type="Rhea" id="RHEA:15045"/>
        <dbReference type="Rhea" id="RHEA-COMP:10474"/>
        <dbReference type="Rhea" id="RHEA-COMP:10475"/>
        <dbReference type="ChEBI" id="CHEBI:15378"/>
        <dbReference type="ChEBI" id="CHEBI:57540"/>
        <dbReference type="ChEBI" id="CHEBI:57945"/>
        <dbReference type="ChEBI" id="CHEBI:83099"/>
        <dbReference type="ChEBI" id="CHEBI:83100"/>
        <dbReference type="EC" id="1.8.1.4"/>
    </reaction>
</comment>
<dbReference type="SUPFAM" id="SSF55424">
    <property type="entry name" value="FAD/NAD-linked reductases, dimerisation (C-terminal) domain"/>
    <property type="match status" value="1"/>
</dbReference>
<keyword evidence="11" id="KW-1015">Disulfide bond</keyword>
<evidence type="ECO:0000256" key="4">
    <source>
        <dbReference type="ARBA" id="ARBA00016961"/>
    </source>
</evidence>
<evidence type="ECO:0000313" key="19">
    <source>
        <dbReference type="Proteomes" id="UP001524478"/>
    </source>
</evidence>
<dbReference type="CDD" id="cd06849">
    <property type="entry name" value="lipoyl_domain"/>
    <property type="match status" value="1"/>
</dbReference>
<dbReference type="Pfam" id="PF07992">
    <property type="entry name" value="Pyr_redox_2"/>
    <property type="match status" value="1"/>
</dbReference>
<keyword evidence="10 14" id="KW-0520">NAD</keyword>
<comment type="subcellular location">
    <subcellularLocation>
        <location evidence="1">Cytoplasm</location>
    </subcellularLocation>
</comment>
<keyword evidence="8 14" id="KW-0274">FAD</keyword>
<dbReference type="PROSITE" id="PS00189">
    <property type="entry name" value="LIPOYL"/>
    <property type="match status" value="1"/>
</dbReference>
<comment type="caution">
    <text evidence="18">The sequence shown here is derived from an EMBL/GenBank/DDBJ whole genome shotgun (WGS) entry which is preliminary data.</text>
</comment>
<feature type="domain" description="FAD/NAD(P)-binding" evidence="17">
    <location>
        <begin position="107"/>
        <end position="428"/>
    </location>
</feature>
<dbReference type="SUPFAM" id="SSF51230">
    <property type="entry name" value="Single hybrid motif"/>
    <property type="match status" value="1"/>
</dbReference>
<dbReference type="InterPro" id="IPR004099">
    <property type="entry name" value="Pyr_nucl-diS_OxRdtase_dimer"/>
</dbReference>
<evidence type="ECO:0000256" key="13">
    <source>
        <dbReference type="ARBA" id="ARBA00049187"/>
    </source>
</evidence>
<feature type="domain" description="Pyridine nucleotide-disulphide oxidoreductase dimerisation" evidence="16">
    <location>
        <begin position="447"/>
        <end position="555"/>
    </location>
</feature>
<comment type="miscellaneous">
    <text evidence="14">The active site is a redox-active disulfide bond.</text>
</comment>
<evidence type="ECO:0000256" key="1">
    <source>
        <dbReference type="ARBA" id="ARBA00004496"/>
    </source>
</evidence>
<dbReference type="RefSeq" id="WP_256312984.1">
    <property type="nucleotide sequence ID" value="NZ_JANGAC010000024.1"/>
</dbReference>
<evidence type="ECO:0000256" key="5">
    <source>
        <dbReference type="ARBA" id="ARBA00022490"/>
    </source>
</evidence>
<dbReference type="InterPro" id="IPR006258">
    <property type="entry name" value="Lipoamide_DH"/>
</dbReference>
<evidence type="ECO:0000256" key="9">
    <source>
        <dbReference type="ARBA" id="ARBA00023002"/>
    </source>
</evidence>
<evidence type="ECO:0000256" key="7">
    <source>
        <dbReference type="ARBA" id="ARBA00022823"/>
    </source>
</evidence>
<evidence type="ECO:0000256" key="8">
    <source>
        <dbReference type="ARBA" id="ARBA00022827"/>
    </source>
</evidence>
<dbReference type="InterPro" id="IPR050151">
    <property type="entry name" value="Class-I_Pyr_Nuc-Dis_Oxidored"/>
</dbReference>
<evidence type="ECO:0000256" key="11">
    <source>
        <dbReference type="ARBA" id="ARBA00023157"/>
    </source>
</evidence>
<dbReference type="InterPro" id="IPR003016">
    <property type="entry name" value="2-oxoA_DH_lipoyl-BS"/>
</dbReference>
<dbReference type="Gene3D" id="3.50.50.60">
    <property type="entry name" value="FAD/NAD(P)-binding domain"/>
    <property type="match status" value="2"/>
</dbReference>
<evidence type="ECO:0000313" key="18">
    <source>
        <dbReference type="EMBL" id="MCQ4925560.1"/>
    </source>
</evidence>
<evidence type="ECO:0000256" key="2">
    <source>
        <dbReference type="ARBA" id="ARBA00007532"/>
    </source>
</evidence>
<dbReference type="SUPFAM" id="SSF51905">
    <property type="entry name" value="FAD/NAD(P)-binding domain"/>
    <property type="match status" value="1"/>
</dbReference>
<dbReference type="Pfam" id="PF00364">
    <property type="entry name" value="Biotin_lipoyl"/>
    <property type="match status" value="1"/>
</dbReference>
<dbReference type="InterPro" id="IPR036188">
    <property type="entry name" value="FAD/NAD-bd_sf"/>
</dbReference>
<evidence type="ECO:0000256" key="12">
    <source>
        <dbReference type="ARBA" id="ARBA00023284"/>
    </source>
</evidence>
<dbReference type="InterPro" id="IPR023753">
    <property type="entry name" value="FAD/NAD-binding_dom"/>
</dbReference>
<proteinExistence type="inferred from homology"/>
<dbReference type="PRINTS" id="PR00368">
    <property type="entry name" value="FADPNR"/>
</dbReference>
<keyword evidence="6 14" id="KW-0285">Flavoprotein</keyword>
<keyword evidence="9 14" id="KW-0560">Oxidoreductase</keyword>
<sequence>MILEVKFEGLNGIKKGKVTKIYKKPGDSIDPNTPLLAIEVNKTTMDLDVNVKGVIKDIKVKSGVNLKLGDILAVVDGEEVQIEKKEEPSFDYFKGLIKPKEEKLDAKVAIIGSGPGGYVAAIRLAQLGADVVLVEKDSIGGTCLNRGCIPTKALVKSADVFKNIKESHSYGCKVENYSLDINEVISRKNQVITQLGEGISHLLEKNNIKFVKGPGEILDKNTVFVKTKYLETTIKAEYIIIATGSTTSKLPIPGIDLDNVLGSTEIMEINELPKEMVVIGGGVIGMEFSFIFNTFGTKVSVVEFMDRLLPGLDEDVSQEIEEIAENKGISIYTGSKVEEIIQDEKGRCIITFTNNGNKKYLTTDKVLVSIGRQPYLDNLGIDKLDMELNDNKRGIKVNEKMMTSIPNIFAVGDATGTIQLAHIASTQGVVAANNIMGIEDNMNYNVVPSAIFTDPEIASVGISEKYALDNNMDIEIGKFPIASNGKALTLGASEGFVKIIVDKSTKEILGASIVGPNATDLINEISIAMTNKLKVKDLTKTIHPHPTTSEAIFEALLDSSGICIHN</sequence>
<dbReference type="Gene3D" id="3.30.390.30">
    <property type="match status" value="1"/>
</dbReference>
<dbReference type="EMBL" id="JANGAC010000024">
    <property type="protein sequence ID" value="MCQ4925560.1"/>
    <property type="molecule type" value="Genomic_DNA"/>
</dbReference>
<evidence type="ECO:0000256" key="6">
    <source>
        <dbReference type="ARBA" id="ARBA00022630"/>
    </source>
</evidence>
<accession>A0ABT1SH14</accession>
<comment type="cofactor">
    <cofactor evidence="14">
        <name>FAD</name>
        <dbReference type="ChEBI" id="CHEBI:57692"/>
    </cofactor>
    <text evidence="14">Binds 1 FAD per subunit.</text>
</comment>
<dbReference type="PANTHER" id="PTHR22912">
    <property type="entry name" value="DISULFIDE OXIDOREDUCTASE"/>
    <property type="match status" value="1"/>
</dbReference>
<evidence type="ECO:0000259" key="15">
    <source>
        <dbReference type="Pfam" id="PF00364"/>
    </source>
</evidence>
<dbReference type="PROSITE" id="PS00076">
    <property type="entry name" value="PYRIDINE_REDOX_1"/>
    <property type="match status" value="1"/>
</dbReference>
<evidence type="ECO:0000259" key="17">
    <source>
        <dbReference type="Pfam" id="PF07992"/>
    </source>
</evidence>
<gene>
    <name evidence="18" type="primary">lpdA</name>
    <name evidence="18" type="ORF">NE686_20865</name>
</gene>
<organism evidence="18 19">
    <name type="scientific">Tissierella carlieri</name>
    <dbReference type="NCBI Taxonomy" id="689904"/>
    <lineage>
        <taxon>Bacteria</taxon>
        <taxon>Bacillati</taxon>
        <taxon>Bacillota</taxon>
        <taxon>Tissierellia</taxon>
        <taxon>Tissierellales</taxon>
        <taxon>Tissierellaceae</taxon>
        <taxon>Tissierella</taxon>
    </lineage>
</organism>
<dbReference type="InterPro" id="IPR011053">
    <property type="entry name" value="Single_hybrid_motif"/>
</dbReference>
<comment type="similarity">
    <text evidence="2 14">Belongs to the class-I pyridine nucleotide-disulfide oxidoreductase family.</text>
</comment>
<keyword evidence="5" id="KW-0963">Cytoplasm</keyword>
<evidence type="ECO:0000256" key="3">
    <source>
        <dbReference type="ARBA" id="ARBA00012608"/>
    </source>
</evidence>
<evidence type="ECO:0000259" key="16">
    <source>
        <dbReference type="Pfam" id="PF02852"/>
    </source>
</evidence>
<name>A0ABT1SH14_9FIRM</name>
<feature type="domain" description="Lipoyl-binding" evidence="15">
    <location>
        <begin position="13"/>
        <end position="74"/>
    </location>
</feature>
<dbReference type="Pfam" id="PF02852">
    <property type="entry name" value="Pyr_redox_dim"/>
    <property type="match status" value="1"/>
</dbReference>
<dbReference type="InterPro" id="IPR016156">
    <property type="entry name" value="FAD/NAD-linked_Rdtase_dimer_sf"/>
</dbReference>
<dbReference type="InterPro" id="IPR012999">
    <property type="entry name" value="Pyr_OxRdtase_I_AS"/>
</dbReference>
<keyword evidence="19" id="KW-1185">Reference proteome</keyword>
<dbReference type="Gene3D" id="2.40.50.100">
    <property type="match status" value="1"/>
</dbReference>
<dbReference type="Proteomes" id="UP001524478">
    <property type="component" value="Unassembled WGS sequence"/>
</dbReference>
<dbReference type="PRINTS" id="PR00411">
    <property type="entry name" value="PNDRDTASEI"/>
</dbReference>
<evidence type="ECO:0000256" key="10">
    <source>
        <dbReference type="ARBA" id="ARBA00023027"/>
    </source>
</evidence>
<reference evidence="18 19" key="1">
    <citation type="submission" date="2022-06" db="EMBL/GenBank/DDBJ databases">
        <title>Isolation of gut microbiota from human fecal samples.</title>
        <authorList>
            <person name="Pamer E.G."/>
            <person name="Barat B."/>
            <person name="Waligurski E."/>
            <person name="Medina S."/>
            <person name="Paddock L."/>
            <person name="Mostad J."/>
        </authorList>
    </citation>
    <scope>NUCLEOTIDE SEQUENCE [LARGE SCALE GENOMIC DNA]</scope>
    <source>
        <strain evidence="18 19">DFI.7.95</strain>
    </source>
</reference>
<dbReference type="PIRSF" id="PIRSF000350">
    <property type="entry name" value="Mercury_reductase_MerA"/>
    <property type="match status" value="1"/>
</dbReference>
<dbReference type="PANTHER" id="PTHR22912:SF217">
    <property type="entry name" value="DIHYDROLIPOYL DEHYDROGENASE"/>
    <property type="match status" value="1"/>
</dbReference>
<protein>
    <recommendedName>
        <fullName evidence="4 14">Dihydrolipoyl dehydrogenase</fullName>
        <ecNumber evidence="3 14">1.8.1.4</ecNumber>
    </recommendedName>
</protein>
<dbReference type="InterPro" id="IPR000089">
    <property type="entry name" value="Biotin_lipoyl"/>
</dbReference>
<dbReference type="NCBIfam" id="TIGR01350">
    <property type="entry name" value="lipoamide_DH"/>
    <property type="match status" value="1"/>
</dbReference>